<dbReference type="EMBL" id="LXPE01000007">
    <property type="protein sequence ID" value="OBA27613.1"/>
    <property type="molecule type" value="Genomic_DNA"/>
</dbReference>
<evidence type="ECO:0000256" key="9">
    <source>
        <dbReference type="ARBA" id="ARBA00022723"/>
    </source>
</evidence>
<evidence type="ECO:0000256" key="18">
    <source>
        <dbReference type="SAM" id="Phobius"/>
    </source>
</evidence>
<dbReference type="Gene3D" id="1.20.120.1760">
    <property type="match status" value="1"/>
</dbReference>
<evidence type="ECO:0000256" key="17">
    <source>
        <dbReference type="RuleBase" id="RU003750"/>
    </source>
</evidence>
<keyword evidence="15 16" id="KW-1208">Phospholipid metabolism</keyword>
<dbReference type="GO" id="GO:0006661">
    <property type="term" value="P:phosphatidylinositol biosynthetic process"/>
    <property type="evidence" value="ECO:0007669"/>
    <property type="project" value="TreeGrafter"/>
</dbReference>
<evidence type="ECO:0000256" key="8">
    <source>
        <dbReference type="ARBA" id="ARBA00022692"/>
    </source>
</evidence>
<accession>A0A1B7TFV2</accession>
<comment type="similarity">
    <text evidence="4 16 17">Belongs to the CDP-alcohol phosphatidyltransferase class-I family.</text>
</comment>
<evidence type="ECO:0000256" key="7">
    <source>
        <dbReference type="ARBA" id="ARBA00022679"/>
    </source>
</evidence>
<keyword evidence="10" id="KW-0460">Magnesium</keyword>
<proteinExistence type="inferred from homology"/>
<keyword evidence="9" id="KW-0479">Metal-binding</keyword>
<dbReference type="Pfam" id="PF01066">
    <property type="entry name" value="CDP-OH_P_transf"/>
    <property type="match status" value="1"/>
</dbReference>
<comment type="caution">
    <text evidence="19">The sequence shown here is derived from an EMBL/GenBank/DDBJ whole genome shotgun (WGS) entry which is preliminary data.</text>
</comment>
<dbReference type="GO" id="GO:0003881">
    <property type="term" value="F:CDP-diacylglycerol-inositol 3-phosphatidyltransferase activity"/>
    <property type="evidence" value="ECO:0007669"/>
    <property type="project" value="UniProtKB-UniRule"/>
</dbReference>
<keyword evidence="14 16" id="KW-0594">Phospholipid biosynthesis</keyword>
<evidence type="ECO:0000256" key="3">
    <source>
        <dbReference type="ARBA" id="ARBA00004141"/>
    </source>
</evidence>
<keyword evidence="6 16" id="KW-0444">Lipid biosynthesis</keyword>
<evidence type="ECO:0000256" key="6">
    <source>
        <dbReference type="ARBA" id="ARBA00022516"/>
    </source>
</evidence>
<name>A0A1B7TFV2_9ASCO</name>
<organism evidence="19 20">
    <name type="scientific">Hanseniaspora valbyensis NRRL Y-1626</name>
    <dbReference type="NCBI Taxonomy" id="766949"/>
    <lineage>
        <taxon>Eukaryota</taxon>
        <taxon>Fungi</taxon>
        <taxon>Dikarya</taxon>
        <taxon>Ascomycota</taxon>
        <taxon>Saccharomycotina</taxon>
        <taxon>Saccharomycetes</taxon>
        <taxon>Saccharomycodales</taxon>
        <taxon>Saccharomycodaceae</taxon>
        <taxon>Hanseniaspora</taxon>
    </lineage>
</organism>
<evidence type="ECO:0000256" key="1">
    <source>
        <dbReference type="ARBA" id="ARBA00001936"/>
    </source>
</evidence>
<dbReference type="InterPro" id="IPR048254">
    <property type="entry name" value="CDP_ALCOHOL_P_TRANSF_CS"/>
</dbReference>
<evidence type="ECO:0000256" key="14">
    <source>
        <dbReference type="ARBA" id="ARBA00023209"/>
    </source>
</evidence>
<protein>
    <recommendedName>
        <fullName evidence="5 16">CDP-diacylglycerol--inositol 3-phosphatidyltransferase</fullName>
        <ecNumber evidence="5 16">2.7.8.11</ecNumber>
    </recommendedName>
</protein>
<dbReference type="GO" id="GO:0016020">
    <property type="term" value="C:membrane"/>
    <property type="evidence" value="ECO:0007669"/>
    <property type="project" value="UniProtKB-SubCell"/>
</dbReference>
<dbReference type="PROSITE" id="PS00379">
    <property type="entry name" value="CDP_ALCOHOL_P_TRANSF"/>
    <property type="match status" value="1"/>
</dbReference>
<evidence type="ECO:0000256" key="10">
    <source>
        <dbReference type="ARBA" id="ARBA00022842"/>
    </source>
</evidence>
<evidence type="ECO:0000256" key="2">
    <source>
        <dbReference type="ARBA" id="ARBA00001946"/>
    </source>
</evidence>
<comment type="catalytic activity">
    <reaction evidence="16">
        <text>a CDP-1,2-diacyl-sn-glycerol + myo-inositol = a 1,2-diacyl-sn-glycero-3-phospho-(1D-myo-inositol) + CMP + H(+)</text>
        <dbReference type="Rhea" id="RHEA:11580"/>
        <dbReference type="ChEBI" id="CHEBI:15378"/>
        <dbReference type="ChEBI" id="CHEBI:17268"/>
        <dbReference type="ChEBI" id="CHEBI:57880"/>
        <dbReference type="ChEBI" id="CHEBI:58332"/>
        <dbReference type="ChEBI" id="CHEBI:60377"/>
        <dbReference type="EC" id="2.7.8.11"/>
    </reaction>
</comment>
<dbReference type="EC" id="2.7.8.11" evidence="5 16"/>
<evidence type="ECO:0000256" key="13">
    <source>
        <dbReference type="ARBA" id="ARBA00023136"/>
    </source>
</evidence>
<evidence type="ECO:0000256" key="5">
    <source>
        <dbReference type="ARBA" id="ARBA00013212"/>
    </source>
</evidence>
<evidence type="ECO:0000256" key="11">
    <source>
        <dbReference type="ARBA" id="ARBA00022989"/>
    </source>
</evidence>
<keyword evidence="20" id="KW-1185">Reference proteome</keyword>
<evidence type="ECO:0000313" key="19">
    <source>
        <dbReference type="EMBL" id="OBA27613.1"/>
    </source>
</evidence>
<keyword evidence="11 18" id="KW-1133">Transmembrane helix</keyword>
<reference evidence="20" key="1">
    <citation type="journal article" date="2016" name="Proc. Natl. Acad. Sci. U.S.A.">
        <title>Comparative genomics of biotechnologically important yeasts.</title>
        <authorList>
            <person name="Riley R."/>
            <person name="Haridas S."/>
            <person name="Wolfe K.H."/>
            <person name="Lopes M.R."/>
            <person name="Hittinger C.T."/>
            <person name="Goeker M."/>
            <person name="Salamov A.A."/>
            <person name="Wisecaver J.H."/>
            <person name="Long T.M."/>
            <person name="Calvey C.H."/>
            <person name="Aerts A.L."/>
            <person name="Barry K.W."/>
            <person name="Choi C."/>
            <person name="Clum A."/>
            <person name="Coughlan A.Y."/>
            <person name="Deshpande S."/>
            <person name="Douglass A.P."/>
            <person name="Hanson S.J."/>
            <person name="Klenk H.-P."/>
            <person name="LaButti K.M."/>
            <person name="Lapidus A."/>
            <person name="Lindquist E.A."/>
            <person name="Lipzen A.M."/>
            <person name="Meier-Kolthoff J.P."/>
            <person name="Ohm R.A."/>
            <person name="Otillar R.P."/>
            <person name="Pangilinan J.L."/>
            <person name="Peng Y."/>
            <person name="Rokas A."/>
            <person name="Rosa C.A."/>
            <person name="Scheuner C."/>
            <person name="Sibirny A.A."/>
            <person name="Slot J.C."/>
            <person name="Stielow J.B."/>
            <person name="Sun H."/>
            <person name="Kurtzman C.P."/>
            <person name="Blackwell M."/>
            <person name="Grigoriev I.V."/>
            <person name="Jeffries T.W."/>
        </authorList>
    </citation>
    <scope>NUCLEOTIDE SEQUENCE [LARGE SCALE GENOMIC DNA]</scope>
    <source>
        <strain evidence="20">NRRL Y-1626</strain>
    </source>
</reference>
<dbReference type="PANTHER" id="PTHR15362:SF4">
    <property type="entry name" value="CDP-DIACYLGLYCEROL--INOSITOL 3-PHOSPHATIDYLTRANSFERASE"/>
    <property type="match status" value="1"/>
</dbReference>
<evidence type="ECO:0000256" key="15">
    <source>
        <dbReference type="ARBA" id="ARBA00023264"/>
    </source>
</evidence>
<evidence type="ECO:0000256" key="4">
    <source>
        <dbReference type="ARBA" id="ARBA00010441"/>
    </source>
</evidence>
<sequence>MSSVINKQVKKQNITYQDVLLYIPNLIGYSRVVTMVLSLFFMPNYPSLTTLVYSVSCLLDALDGTMARKYDQCSMFGAVLDMVSDRSTTACLICYLCVAYSHKFYVVIFLQLMNSLDLSSHYIHMYATLSCSKNKSHKTIASNENWLLYLYYSNRTVLFTVCAFNELFYISLYWMSCSQESAWFNLGYYFFIATLPGYIFKQIANVIQLNRAVVMLAESDAAAANEKMK</sequence>
<comment type="cofactor">
    <cofactor evidence="2">
        <name>Mg(2+)</name>
        <dbReference type="ChEBI" id="CHEBI:18420"/>
    </cofactor>
</comment>
<feature type="transmembrane region" description="Helical" evidence="18">
    <location>
        <begin position="156"/>
        <end position="175"/>
    </location>
</feature>
<evidence type="ECO:0000313" key="20">
    <source>
        <dbReference type="Proteomes" id="UP000092321"/>
    </source>
</evidence>
<dbReference type="Proteomes" id="UP000092321">
    <property type="component" value="Unassembled WGS sequence"/>
</dbReference>
<dbReference type="AlphaFoldDB" id="A0A1B7TFV2"/>
<feature type="transmembrane region" description="Helical" evidence="18">
    <location>
        <begin position="88"/>
        <end position="112"/>
    </location>
</feature>
<keyword evidence="12 16" id="KW-0443">Lipid metabolism</keyword>
<dbReference type="OrthoDB" id="10251079at2759"/>
<evidence type="ECO:0000256" key="16">
    <source>
        <dbReference type="PIRNR" id="PIRNR000848"/>
    </source>
</evidence>
<comment type="subcellular location">
    <subcellularLocation>
        <location evidence="3">Membrane</location>
        <topology evidence="3">Multi-pass membrane protein</topology>
    </subcellularLocation>
</comment>
<gene>
    <name evidence="19" type="ORF">HANVADRAFT_23030</name>
</gene>
<dbReference type="GO" id="GO:0005794">
    <property type="term" value="C:Golgi apparatus"/>
    <property type="evidence" value="ECO:0007669"/>
    <property type="project" value="TreeGrafter"/>
</dbReference>
<comment type="cofactor">
    <cofactor evidence="1">
        <name>Mn(2+)</name>
        <dbReference type="ChEBI" id="CHEBI:29035"/>
    </cofactor>
</comment>
<dbReference type="InterPro" id="IPR000462">
    <property type="entry name" value="CDP-OH_P_trans"/>
</dbReference>
<dbReference type="GO" id="GO:0046872">
    <property type="term" value="F:metal ion binding"/>
    <property type="evidence" value="ECO:0007669"/>
    <property type="project" value="UniProtKB-KW"/>
</dbReference>
<evidence type="ECO:0000256" key="12">
    <source>
        <dbReference type="ARBA" id="ARBA00023098"/>
    </source>
</evidence>
<keyword evidence="8 18" id="KW-0812">Transmembrane</keyword>
<keyword evidence="7 16" id="KW-0808">Transferase</keyword>
<dbReference type="PIRSF" id="PIRSF000848">
    <property type="entry name" value="CDP_diag_ino_3_P"/>
    <property type="match status" value="1"/>
</dbReference>
<dbReference type="InterPro" id="IPR043130">
    <property type="entry name" value="CDP-OH_PTrfase_TM_dom"/>
</dbReference>
<dbReference type="InterPro" id="IPR014387">
    <property type="entry name" value="CDP_diag_ino_3_P_euk"/>
</dbReference>
<keyword evidence="13 16" id="KW-0472">Membrane</keyword>
<feature type="transmembrane region" description="Helical" evidence="18">
    <location>
        <begin position="20"/>
        <end position="42"/>
    </location>
</feature>
<dbReference type="PANTHER" id="PTHR15362">
    <property type="entry name" value="PHOSPHATIDYLINOSITOL SYNTHASE"/>
    <property type="match status" value="1"/>
</dbReference>
<feature type="transmembrane region" description="Helical" evidence="18">
    <location>
        <begin position="182"/>
        <end position="200"/>
    </location>
</feature>